<name>A0A7R8V5D1_HERIL</name>
<dbReference type="FunCoup" id="A0A7R8V5D1">
    <property type="interactions" value="70"/>
</dbReference>
<dbReference type="PANTHER" id="PTHR10380">
    <property type="entry name" value="CUTICLE PROTEIN"/>
    <property type="match status" value="1"/>
</dbReference>
<sequence>MKIVVQLVALSCLISLALADVSHILGHQHPGEGYEHEQHLRTSTPPPPPRPYVFSYTAGRYPNHTDRSHTEVSDGSGTVRGKFAYVDPRNELRTVEYVADQYGFHPALSHEPQDTEAVKLATAKHLDLYHRIAASHQDPTISFQPAAAPVDSAAVAHRKAYHAALFEKIASEHARIGAEREAERAAFEATSEANHLGYDEQHYQH</sequence>
<organism evidence="4 5">
    <name type="scientific">Hermetia illucens</name>
    <name type="common">Black soldier fly</name>
    <dbReference type="NCBI Taxonomy" id="343691"/>
    <lineage>
        <taxon>Eukaryota</taxon>
        <taxon>Metazoa</taxon>
        <taxon>Ecdysozoa</taxon>
        <taxon>Arthropoda</taxon>
        <taxon>Hexapoda</taxon>
        <taxon>Insecta</taxon>
        <taxon>Pterygota</taxon>
        <taxon>Neoptera</taxon>
        <taxon>Endopterygota</taxon>
        <taxon>Diptera</taxon>
        <taxon>Brachycera</taxon>
        <taxon>Stratiomyomorpha</taxon>
        <taxon>Stratiomyidae</taxon>
        <taxon>Hermetiinae</taxon>
        <taxon>Hermetia</taxon>
    </lineage>
</organism>
<dbReference type="OrthoDB" id="6358661at2759"/>
<dbReference type="AlphaFoldDB" id="A0A7R8V5D1"/>
<accession>A0A7R8V5D1</accession>
<proteinExistence type="predicted"/>
<evidence type="ECO:0000256" key="3">
    <source>
        <dbReference type="SAM" id="SignalP"/>
    </source>
</evidence>
<feature type="region of interest" description="Disordered" evidence="2">
    <location>
        <begin position="29"/>
        <end position="48"/>
    </location>
</feature>
<dbReference type="EMBL" id="LR899014">
    <property type="protein sequence ID" value="CAD7092407.1"/>
    <property type="molecule type" value="Genomic_DNA"/>
</dbReference>
<keyword evidence="1" id="KW-0193">Cuticle</keyword>
<evidence type="ECO:0000313" key="4">
    <source>
        <dbReference type="EMBL" id="CAD7092407.1"/>
    </source>
</evidence>
<dbReference type="GO" id="GO:0008010">
    <property type="term" value="F:structural constituent of chitin-based larval cuticle"/>
    <property type="evidence" value="ECO:0007669"/>
    <property type="project" value="TreeGrafter"/>
</dbReference>
<keyword evidence="3" id="KW-0732">Signal</keyword>
<dbReference type="InterPro" id="IPR050468">
    <property type="entry name" value="Cuticle_Struct_Prot"/>
</dbReference>
<feature type="chain" id="PRO_5030639793" evidence="3">
    <location>
        <begin position="20"/>
        <end position="205"/>
    </location>
</feature>
<dbReference type="GO" id="GO:0062129">
    <property type="term" value="C:chitin-based extracellular matrix"/>
    <property type="evidence" value="ECO:0007669"/>
    <property type="project" value="TreeGrafter"/>
</dbReference>
<keyword evidence="5" id="KW-1185">Reference proteome</keyword>
<reference evidence="4 5" key="1">
    <citation type="submission" date="2020-11" db="EMBL/GenBank/DDBJ databases">
        <authorList>
            <person name="Wallbank WR R."/>
            <person name="Pardo Diaz C."/>
            <person name="Kozak K."/>
            <person name="Martin S."/>
            <person name="Jiggins C."/>
            <person name="Moest M."/>
            <person name="Warren A I."/>
            <person name="Generalovic N T."/>
            <person name="Byers J.R.P. K."/>
            <person name="Montejo-Kovacevich G."/>
            <person name="Yen C E."/>
        </authorList>
    </citation>
    <scope>NUCLEOTIDE SEQUENCE [LARGE SCALE GENOMIC DNA]</scope>
</reference>
<protein>
    <submittedName>
        <fullName evidence="4">Uncharacterized protein</fullName>
    </submittedName>
</protein>
<dbReference type="PROSITE" id="PS51155">
    <property type="entry name" value="CHIT_BIND_RR_2"/>
    <property type="match status" value="1"/>
</dbReference>
<dbReference type="Pfam" id="PF00379">
    <property type="entry name" value="Chitin_bind_4"/>
    <property type="match status" value="1"/>
</dbReference>
<evidence type="ECO:0000256" key="2">
    <source>
        <dbReference type="SAM" id="MobiDB-lite"/>
    </source>
</evidence>
<gene>
    <name evidence="4" type="ORF">HERILL_LOCUS14767</name>
</gene>
<dbReference type="Proteomes" id="UP000594454">
    <property type="component" value="Chromosome 6"/>
</dbReference>
<dbReference type="InterPro" id="IPR000618">
    <property type="entry name" value="Insect_cuticle"/>
</dbReference>
<feature type="compositionally biased region" description="Basic and acidic residues" evidence="2">
    <location>
        <begin position="29"/>
        <end position="40"/>
    </location>
</feature>
<feature type="signal peptide" evidence="3">
    <location>
        <begin position="1"/>
        <end position="19"/>
    </location>
</feature>
<evidence type="ECO:0000313" key="5">
    <source>
        <dbReference type="Proteomes" id="UP000594454"/>
    </source>
</evidence>
<dbReference type="InParanoid" id="A0A7R8V5D1"/>
<dbReference type="OMA" id="VIHATQK"/>
<evidence type="ECO:0000256" key="1">
    <source>
        <dbReference type="PROSITE-ProRule" id="PRU00497"/>
    </source>
</evidence>